<dbReference type="InterPro" id="IPR012337">
    <property type="entry name" value="RNaseH-like_sf"/>
</dbReference>
<dbReference type="NCBIfam" id="NF033591">
    <property type="entry name" value="transpos_IS4_2"/>
    <property type="match status" value="1"/>
</dbReference>
<dbReference type="InterPro" id="IPR047658">
    <property type="entry name" value="IS4-like_transpos"/>
</dbReference>
<keyword evidence="1" id="KW-1133">Transmembrane helix</keyword>
<evidence type="ECO:0000313" key="5">
    <source>
        <dbReference type="Proteomes" id="UP001611383"/>
    </source>
</evidence>
<protein>
    <submittedName>
        <fullName evidence="3">IS4 family transposase</fullName>
    </submittedName>
</protein>
<accession>A0ABY9WKM1</accession>
<dbReference type="PANTHER" id="PTHR35404:SF8">
    <property type="entry name" value="TRANSPOSASE OF TN10"/>
    <property type="match status" value="1"/>
</dbReference>
<keyword evidence="5" id="KW-1185">Reference proteome</keyword>
<reference evidence="3 5" key="1">
    <citation type="submission" date="2019-08" db="EMBL/GenBank/DDBJ databases">
        <title>Archangium and Cystobacter genomes.</title>
        <authorList>
            <person name="Chen I.-C.K."/>
            <person name="Wielgoss S."/>
        </authorList>
    </citation>
    <scope>NUCLEOTIDE SEQUENCE [LARGE SCALE GENOMIC DNA]</scope>
    <source>
        <strain evidence="3 5">Cbm 6</strain>
    </source>
</reference>
<evidence type="ECO:0000313" key="4">
    <source>
        <dbReference type="EMBL" id="WNG45984.1"/>
    </source>
</evidence>
<name>A0ABY9WKM1_9BACT</name>
<dbReference type="EMBL" id="CP043494">
    <property type="protein sequence ID" value="WNG44334.1"/>
    <property type="molecule type" value="Genomic_DNA"/>
</dbReference>
<proteinExistence type="predicted"/>
<evidence type="ECO:0000256" key="1">
    <source>
        <dbReference type="SAM" id="Phobius"/>
    </source>
</evidence>
<dbReference type="SUPFAM" id="SSF53098">
    <property type="entry name" value="Ribonuclease H-like"/>
    <property type="match status" value="1"/>
</dbReference>
<organism evidence="3 5">
    <name type="scientific">Archangium minus</name>
    <dbReference type="NCBI Taxonomy" id="83450"/>
    <lineage>
        <taxon>Bacteria</taxon>
        <taxon>Pseudomonadati</taxon>
        <taxon>Myxococcota</taxon>
        <taxon>Myxococcia</taxon>
        <taxon>Myxococcales</taxon>
        <taxon>Cystobacterineae</taxon>
        <taxon>Archangiaceae</taxon>
        <taxon>Archangium</taxon>
    </lineage>
</organism>
<dbReference type="Pfam" id="PF01609">
    <property type="entry name" value="DDE_Tnp_1"/>
    <property type="match status" value="1"/>
</dbReference>
<feature type="transmembrane region" description="Helical" evidence="1">
    <location>
        <begin position="307"/>
        <end position="325"/>
    </location>
</feature>
<dbReference type="InterPro" id="IPR002559">
    <property type="entry name" value="Transposase_11"/>
</dbReference>
<evidence type="ECO:0000259" key="2">
    <source>
        <dbReference type="Pfam" id="PF01609"/>
    </source>
</evidence>
<keyword evidence="1" id="KW-0472">Membrane</keyword>
<keyword evidence="1" id="KW-0812">Transmembrane</keyword>
<dbReference type="PANTHER" id="PTHR35404">
    <property type="entry name" value="TRANSPOSASE OF TN10"/>
    <property type="match status" value="1"/>
</dbReference>
<evidence type="ECO:0000313" key="3">
    <source>
        <dbReference type="EMBL" id="WNG44334.1"/>
    </source>
</evidence>
<dbReference type="Proteomes" id="UP001611383">
    <property type="component" value="Chromosome"/>
</dbReference>
<gene>
    <name evidence="3" type="ORF">F0U60_09590</name>
    <name evidence="4" type="ORF">F0U60_19110</name>
</gene>
<feature type="transmembrane region" description="Helical" evidence="1">
    <location>
        <begin position="34"/>
        <end position="56"/>
    </location>
</feature>
<feature type="domain" description="Transposase IS4-like" evidence="2">
    <location>
        <begin position="154"/>
        <end position="297"/>
    </location>
</feature>
<sequence length="389" mass="43205">MDVTGEVGTSAINEQQVHEFLSSLFAEDVHAKRVLSLSLATLGVIHAASLSVYAIGQAVAVARGTKGKHGVKQVDRLLSNAGLNVWHLFSLWVPYMLAQRTEAVIALDWTDFDDDDHTTLVASLLTKHGRPTPLVWLTVHKSTLKGQRNDVEDTVLLRLRELIPGEVKVTVLADRGFADQALYALLAQLGFSYVVRFRKSITVTNTDGERKPAGEWVPKSGHLRTLKGARVTADETEVAAVVCLKKKGMKDAWCLATNLVDASGAEVVALYRRRFTIEEGFRDVKDLRFGMGLSSVRIAETDRRDRLLLVSALACALLTLLGAAGESLGMERYLKANTSKKRTYSLFRQGCMYYKALPMMREAELRPLMERFAQLVREQLVFREAFGLI</sequence>
<dbReference type="EMBL" id="CP043494">
    <property type="protein sequence ID" value="WNG45984.1"/>
    <property type="molecule type" value="Genomic_DNA"/>
</dbReference>